<dbReference type="AlphaFoldDB" id="A0A699J6S3"/>
<comment type="caution">
    <text evidence="2">The sequence shown here is derived from an EMBL/GenBank/DDBJ whole genome shotgun (WGS) entry which is preliminary data.</text>
</comment>
<dbReference type="EMBL" id="BKCJ010375095">
    <property type="protein sequence ID" value="GFA14003.1"/>
    <property type="molecule type" value="Genomic_DNA"/>
</dbReference>
<accession>A0A699J6S3</accession>
<protein>
    <submittedName>
        <fullName evidence="2">Uncharacterized protein</fullName>
    </submittedName>
</protein>
<sequence>MPKEKKLSLKRTARISVRPCCFSNPRPVSPPYHPLSPPTDYQTAPPSTLNSSPTLSPIISSGISLTKLLLTPKSTTPPMTSPPPAPTQPSKHSSPLAINIDPIELLFSTPPTSHQALFDTLDDLPPTTTNPSPPKLSFYTIERLANKPPPLPAMEPPLPPLPP</sequence>
<feature type="compositionally biased region" description="Low complexity" evidence="1">
    <location>
        <begin position="45"/>
        <end position="55"/>
    </location>
</feature>
<feature type="region of interest" description="Disordered" evidence="1">
    <location>
        <begin position="71"/>
        <end position="95"/>
    </location>
</feature>
<evidence type="ECO:0000313" key="2">
    <source>
        <dbReference type="EMBL" id="GFA14003.1"/>
    </source>
</evidence>
<feature type="compositionally biased region" description="Pro residues" evidence="1">
    <location>
        <begin position="27"/>
        <end position="37"/>
    </location>
</feature>
<feature type="region of interest" description="Disordered" evidence="1">
    <location>
        <begin position="20"/>
        <end position="55"/>
    </location>
</feature>
<evidence type="ECO:0000256" key="1">
    <source>
        <dbReference type="SAM" id="MobiDB-lite"/>
    </source>
</evidence>
<proteinExistence type="predicted"/>
<organism evidence="2">
    <name type="scientific">Tanacetum cinerariifolium</name>
    <name type="common">Dalmatian daisy</name>
    <name type="synonym">Chrysanthemum cinerariifolium</name>
    <dbReference type="NCBI Taxonomy" id="118510"/>
    <lineage>
        <taxon>Eukaryota</taxon>
        <taxon>Viridiplantae</taxon>
        <taxon>Streptophyta</taxon>
        <taxon>Embryophyta</taxon>
        <taxon>Tracheophyta</taxon>
        <taxon>Spermatophyta</taxon>
        <taxon>Magnoliopsida</taxon>
        <taxon>eudicotyledons</taxon>
        <taxon>Gunneridae</taxon>
        <taxon>Pentapetalae</taxon>
        <taxon>asterids</taxon>
        <taxon>campanulids</taxon>
        <taxon>Asterales</taxon>
        <taxon>Asteraceae</taxon>
        <taxon>Asteroideae</taxon>
        <taxon>Anthemideae</taxon>
        <taxon>Anthemidinae</taxon>
        <taxon>Tanacetum</taxon>
    </lineage>
</organism>
<name>A0A699J6S3_TANCI</name>
<gene>
    <name evidence="2" type="ORF">Tci_585975</name>
</gene>
<reference evidence="2" key="1">
    <citation type="journal article" date="2019" name="Sci. Rep.">
        <title>Draft genome of Tanacetum cinerariifolium, the natural source of mosquito coil.</title>
        <authorList>
            <person name="Yamashiro T."/>
            <person name="Shiraishi A."/>
            <person name="Satake H."/>
            <person name="Nakayama K."/>
        </authorList>
    </citation>
    <scope>NUCLEOTIDE SEQUENCE</scope>
</reference>